<reference evidence="2" key="1">
    <citation type="submission" date="2018-05" db="EMBL/GenBank/DDBJ databases">
        <authorList>
            <person name="Lanie J.A."/>
            <person name="Ng W.-L."/>
            <person name="Kazmierczak K.M."/>
            <person name="Andrzejewski T.M."/>
            <person name="Davidsen T.M."/>
            <person name="Wayne K.J."/>
            <person name="Tettelin H."/>
            <person name="Glass J.I."/>
            <person name="Rusch D."/>
            <person name="Podicherti R."/>
            <person name="Tsui H.-C.T."/>
            <person name="Winkler M.E."/>
        </authorList>
    </citation>
    <scope>NUCLEOTIDE SEQUENCE</scope>
</reference>
<evidence type="ECO:0000256" key="1">
    <source>
        <dbReference type="SAM" id="MobiDB-lite"/>
    </source>
</evidence>
<gene>
    <name evidence="2" type="ORF">METZ01_LOCUS220413</name>
</gene>
<proteinExistence type="predicted"/>
<protein>
    <submittedName>
        <fullName evidence="2">Uncharacterized protein</fullName>
    </submittedName>
</protein>
<organism evidence="2">
    <name type="scientific">marine metagenome</name>
    <dbReference type="NCBI Taxonomy" id="408172"/>
    <lineage>
        <taxon>unclassified sequences</taxon>
        <taxon>metagenomes</taxon>
        <taxon>ecological metagenomes</taxon>
    </lineage>
</organism>
<accession>A0A382FY72</accession>
<dbReference type="EMBL" id="UINC01052341">
    <property type="protein sequence ID" value="SVB67559.1"/>
    <property type="molecule type" value="Genomic_DNA"/>
</dbReference>
<dbReference type="AlphaFoldDB" id="A0A382FY72"/>
<name>A0A382FY72_9ZZZZ</name>
<sequence length="40" mass="4768">MKEKTLKERLKKTTAGPTEFSTCKRPRFNVRLNQKDGHYE</sequence>
<evidence type="ECO:0000313" key="2">
    <source>
        <dbReference type="EMBL" id="SVB67559.1"/>
    </source>
</evidence>
<feature type="region of interest" description="Disordered" evidence="1">
    <location>
        <begin position="1"/>
        <end position="22"/>
    </location>
</feature>